<feature type="transmembrane region" description="Helical" evidence="6">
    <location>
        <begin position="20"/>
        <end position="41"/>
    </location>
</feature>
<evidence type="ECO:0000256" key="4">
    <source>
        <dbReference type="ARBA" id="ARBA00022989"/>
    </source>
</evidence>
<feature type="transmembrane region" description="Helical" evidence="6">
    <location>
        <begin position="217"/>
        <end position="234"/>
    </location>
</feature>
<dbReference type="NCBIfam" id="NF002921">
    <property type="entry name" value="PRK03545.1"/>
    <property type="match status" value="1"/>
</dbReference>
<feature type="transmembrane region" description="Helical" evidence="6">
    <location>
        <begin position="117"/>
        <end position="135"/>
    </location>
</feature>
<dbReference type="GO" id="GO:0005886">
    <property type="term" value="C:plasma membrane"/>
    <property type="evidence" value="ECO:0007669"/>
    <property type="project" value="UniProtKB-SubCell"/>
</dbReference>
<feature type="domain" description="Major facilitator superfamily (MFS) profile" evidence="7">
    <location>
        <begin position="19"/>
        <end position="396"/>
    </location>
</feature>
<keyword evidence="4 6" id="KW-1133">Transmembrane helix</keyword>
<dbReference type="InterPro" id="IPR036259">
    <property type="entry name" value="MFS_trans_sf"/>
</dbReference>
<keyword evidence="3 6" id="KW-0812">Transmembrane</keyword>
<dbReference type="InterPro" id="IPR020846">
    <property type="entry name" value="MFS_dom"/>
</dbReference>
<proteinExistence type="predicted"/>
<dbReference type="RefSeq" id="WP_077313377.1">
    <property type="nucleotide sequence ID" value="NZ_AP024887.1"/>
</dbReference>
<dbReference type="PANTHER" id="PTHR43124:SF4">
    <property type="entry name" value="SUGAR EFFLUX TRANSPORTER"/>
    <property type="match status" value="1"/>
</dbReference>
<dbReference type="SUPFAM" id="SSF103473">
    <property type="entry name" value="MFS general substrate transporter"/>
    <property type="match status" value="1"/>
</dbReference>
<protein>
    <submittedName>
        <fullName evidence="8">Sugar efflux transporter</fullName>
    </submittedName>
</protein>
<feature type="transmembrane region" description="Helical" evidence="6">
    <location>
        <begin position="142"/>
        <end position="161"/>
    </location>
</feature>
<dbReference type="PROSITE" id="PS50850">
    <property type="entry name" value="MFS"/>
    <property type="match status" value="1"/>
</dbReference>
<feature type="transmembrane region" description="Helical" evidence="6">
    <location>
        <begin position="254"/>
        <end position="274"/>
    </location>
</feature>
<dbReference type="GO" id="GO:0022857">
    <property type="term" value="F:transmembrane transporter activity"/>
    <property type="evidence" value="ECO:0007669"/>
    <property type="project" value="InterPro"/>
</dbReference>
<feature type="transmembrane region" description="Helical" evidence="6">
    <location>
        <begin position="173"/>
        <end position="196"/>
    </location>
</feature>
<keyword evidence="9" id="KW-1185">Reference proteome</keyword>
<dbReference type="AlphaFoldDB" id="A0A1R4B355"/>
<evidence type="ECO:0000313" key="8">
    <source>
        <dbReference type="EMBL" id="SJL83348.1"/>
    </source>
</evidence>
<evidence type="ECO:0000313" key="9">
    <source>
        <dbReference type="Proteomes" id="UP000189475"/>
    </source>
</evidence>
<evidence type="ECO:0000256" key="1">
    <source>
        <dbReference type="ARBA" id="ARBA00004651"/>
    </source>
</evidence>
<dbReference type="InterPro" id="IPR050189">
    <property type="entry name" value="MFS_Efflux_Transporters"/>
</dbReference>
<dbReference type="PANTHER" id="PTHR43124">
    <property type="entry name" value="PURINE EFFLUX PUMP PBUE"/>
    <property type="match status" value="1"/>
</dbReference>
<feature type="transmembrane region" description="Helical" evidence="6">
    <location>
        <begin position="61"/>
        <end position="78"/>
    </location>
</feature>
<dbReference type="CDD" id="cd17324">
    <property type="entry name" value="MFS_NepI_like"/>
    <property type="match status" value="1"/>
</dbReference>
<accession>A0A1R4B355</accession>
<feature type="transmembrane region" description="Helical" evidence="6">
    <location>
        <begin position="342"/>
        <end position="364"/>
    </location>
</feature>
<dbReference type="Proteomes" id="UP000189475">
    <property type="component" value="Unassembled WGS sequence"/>
</dbReference>
<evidence type="ECO:0000259" key="7">
    <source>
        <dbReference type="PROSITE" id="PS50850"/>
    </source>
</evidence>
<feature type="transmembrane region" description="Helical" evidence="6">
    <location>
        <begin position="370"/>
        <end position="389"/>
    </location>
</feature>
<evidence type="ECO:0000256" key="3">
    <source>
        <dbReference type="ARBA" id="ARBA00022692"/>
    </source>
</evidence>
<organism evidence="8 9">
    <name type="scientific">Vibrio palustris</name>
    <dbReference type="NCBI Taxonomy" id="1918946"/>
    <lineage>
        <taxon>Bacteria</taxon>
        <taxon>Pseudomonadati</taxon>
        <taxon>Pseudomonadota</taxon>
        <taxon>Gammaproteobacteria</taxon>
        <taxon>Vibrionales</taxon>
        <taxon>Vibrionaceae</taxon>
        <taxon>Vibrio</taxon>
    </lineage>
</organism>
<dbReference type="Gene3D" id="1.20.1250.20">
    <property type="entry name" value="MFS general substrate transporter like domains"/>
    <property type="match status" value="1"/>
</dbReference>
<dbReference type="STRING" id="1918946.VPAL9027_01314"/>
<sequence length="396" mass="43021">MTETIATESAVSRQSQYMRVFMIGFSAFIFNTTEFVPVGLLSDIARDFSMSTADTGWMLTIYAWIVATMSLPLMMATGRIERKKLLLGTFALFILSHIASAFASSFTTLIVSRAGVAFSHAVFWSITASIAIRVAPSGKKTLALSALATGTSLAMILGVPIGRMIGQFAGWRITFAAIGFVALVIMLLLWRLLPALPSLLQDSGKTLPRLLRNRKLMGLYTFIFLLFTAHYTTYSYIEPFVQDIGMVSKSTTTILLLLFGGAGIVGSMLFSRYGETHNTPLLMSQLVLMIACTGGMLFAVNHTWSLMMTVMFWGTALMVATLAIQVKVLSIDPNASDMIQSMYSGIINLGIGSGALIGSQVIQISSLNNIGFAGMGFAIVALLLMVLLIRKYPELR</sequence>
<dbReference type="OrthoDB" id="9788453at2"/>
<name>A0A1R4B355_9VIBR</name>
<dbReference type="InterPro" id="IPR011701">
    <property type="entry name" value="MFS"/>
</dbReference>
<comment type="subcellular location">
    <subcellularLocation>
        <location evidence="1">Cell membrane</location>
        <topology evidence="1">Multi-pass membrane protein</topology>
    </subcellularLocation>
</comment>
<feature type="transmembrane region" description="Helical" evidence="6">
    <location>
        <begin position="310"/>
        <end position="330"/>
    </location>
</feature>
<dbReference type="Pfam" id="PF07690">
    <property type="entry name" value="MFS_1"/>
    <property type="match status" value="1"/>
</dbReference>
<evidence type="ECO:0000256" key="2">
    <source>
        <dbReference type="ARBA" id="ARBA00022475"/>
    </source>
</evidence>
<feature type="transmembrane region" description="Helical" evidence="6">
    <location>
        <begin position="85"/>
        <end position="111"/>
    </location>
</feature>
<dbReference type="EMBL" id="FUFT01000002">
    <property type="protein sequence ID" value="SJL83348.1"/>
    <property type="molecule type" value="Genomic_DNA"/>
</dbReference>
<feature type="transmembrane region" description="Helical" evidence="6">
    <location>
        <begin position="286"/>
        <end position="304"/>
    </location>
</feature>
<keyword evidence="5 6" id="KW-0472">Membrane</keyword>
<gene>
    <name evidence="8" type="primary">sotB</name>
    <name evidence="8" type="ORF">VPAL9027_01314</name>
</gene>
<reference evidence="8 9" key="1">
    <citation type="submission" date="2017-02" db="EMBL/GenBank/DDBJ databases">
        <authorList>
            <person name="Peterson S.W."/>
        </authorList>
    </citation>
    <scope>NUCLEOTIDE SEQUENCE [LARGE SCALE GENOMIC DNA]</scope>
    <source>
        <strain evidence="8 9">CECT 9027</strain>
    </source>
</reference>
<evidence type="ECO:0000256" key="5">
    <source>
        <dbReference type="ARBA" id="ARBA00023136"/>
    </source>
</evidence>
<evidence type="ECO:0000256" key="6">
    <source>
        <dbReference type="SAM" id="Phobius"/>
    </source>
</evidence>
<keyword evidence="2" id="KW-1003">Cell membrane</keyword>